<dbReference type="STRING" id="1169540.A0A0G4FC65"/>
<dbReference type="Gene3D" id="3.30.710.10">
    <property type="entry name" value="Potassium Channel Kv1.1, Chain A"/>
    <property type="match status" value="1"/>
</dbReference>
<proteinExistence type="predicted"/>
<protein>
    <recommendedName>
        <fullName evidence="2">BTB domain-containing protein</fullName>
    </recommendedName>
</protein>
<accession>A0A0G4FC65</accession>
<gene>
    <name evidence="3" type="ORF">Vbra_14908</name>
</gene>
<feature type="region of interest" description="Disordered" evidence="1">
    <location>
        <begin position="95"/>
        <end position="114"/>
    </location>
</feature>
<dbReference type="VEuPathDB" id="CryptoDB:Vbra_14908"/>
<dbReference type="GO" id="GO:0051260">
    <property type="term" value="P:protein homooligomerization"/>
    <property type="evidence" value="ECO:0007669"/>
    <property type="project" value="InterPro"/>
</dbReference>
<evidence type="ECO:0000259" key="2">
    <source>
        <dbReference type="SMART" id="SM00225"/>
    </source>
</evidence>
<dbReference type="InterPro" id="IPR000210">
    <property type="entry name" value="BTB/POZ_dom"/>
</dbReference>
<reference evidence="3 4" key="1">
    <citation type="submission" date="2014-11" db="EMBL/GenBank/DDBJ databases">
        <authorList>
            <person name="Zhu J."/>
            <person name="Qi W."/>
            <person name="Song R."/>
        </authorList>
    </citation>
    <scope>NUCLEOTIDE SEQUENCE [LARGE SCALE GENOMIC DNA]</scope>
</reference>
<keyword evidence="4" id="KW-1185">Reference proteome</keyword>
<dbReference type="Pfam" id="PF02214">
    <property type="entry name" value="BTB_2"/>
    <property type="match status" value="1"/>
</dbReference>
<feature type="domain" description="BTB" evidence="2">
    <location>
        <begin position="3"/>
        <end position="107"/>
    </location>
</feature>
<name>A0A0G4FC65_VITBC</name>
<dbReference type="InterPro" id="IPR003131">
    <property type="entry name" value="T1-type_BTB"/>
</dbReference>
<dbReference type="OrthoDB" id="191037at2759"/>
<dbReference type="PhylomeDB" id="A0A0G4FC65"/>
<sequence>MTSFVRLNVGGREFSVAKSTLAIHPHTLLGQLVTNESTAEYQQIQQGQPVFIDRDPALFSHVLDYYRDGLPLLIDASVDTRKLIREMRFFGIDVSESDLQGPPPSEQERASRREATMRRVANKVTLGLLARLRRDITSTGSWAEVQYDQLIVAAAEWVGGPEAAEIRAFPGDIGKVAMLFGMVRQEMEREAVGFRFALIPTVNKTVVVKIYRANA</sequence>
<evidence type="ECO:0000313" key="3">
    <source>
        <dbReference type="EMBL" id="CEM10207.1"/>
    </source>
</evidence>
<dbReference type="EMBL" id="CDMY01000403">
    <property type="protein sequence ID" value="CEM10207.1"/>
    <property type="molecule type" value="Genomic_DNA"/>
</dbReference>
<dbReference type="InterPro" id="IPR011333">
    <property type="entry name" value="SKP1/BTB/POZ_sf"/>
</dbReference>
<dbReference type="AlphaFoldDB" id="A0A0G4FC65"/>
<dbReference type="SUPFAM" id="SSF54695">
    <property type="entry name" value="POZ domain"/>
    <property type="match status" value="1"/>
</dbReference>
<dbReference type="Proteomes" id="UP000041254">
    <property type="component" value="Unassembled WGS sequence"/>
</dbReference>
<dbReference type="CDD" id="cd18316">
    <property type="entry name" value="BTB_POZ_KCTD-like"/>
    <property type="match status" value="1"/>
</dbReference>
<dbReference type="PANTHER" id="PTHR14499:SF136">
    <property type="entry name" value="GH08630P"/>
    <property type="match status" value="1"/>
</dbReference>
<evidence type="ECO:0000313" key="4">
    <source>
        <dbReference type="Proteomes" id="UP000041254"/>
    </source>
</evidence>
<dbReference type="PANTHER" id="PTHR14499">
    <property type="entry name" value="POTASSIUM CHANNEL TETRAMERIZATION DOMAIN-CONTAINING"/>
    <property type="match status" value="1"/>
</dbReference>
<evidence type="ECO:0000256" key="1">
    <source>
        <dbReference type="SAM" id="MobiDB-lite"/>
    </source>
</evidence>
<dbReference type="SMART" id="SM00225">
    <property type="entry name" value="BTB"/>
    <property type="match status" value="1"/>
</dbReference>
<organism evidence="3 4">
    <name type="scientific">Vitrella brassicaformis (strain CCMP3155)</name>
    <dbReference type="NCBI Taxonomy" id="1169540"/>
    <lineage>
        <taxon>Eukaryota</taxon>
        <taxon>Sar</taxon>
        <taxon>Alveolata</taxon>
        <taxon>Colpodellida</taxon>
        <taxon>Vitrellaceae</taxon>
        <taxon>Vitrella</taxon>
    </lineage>
</organism>
<dbReference type="InParanoid" id="A0A0G4FC65"/>